<keyword evidence="1" id="KW-1133">Transmembrane helix</keyword>
<proteinExistence type="predicted"/>
<sequence length="111" mass="12190">MGERTAIIIAVMFSLLVLGSMSSVVFASSLMWSQDHGGYYSEVANSLVETTDGGYAIAGLTGDVNNNEYTNFWLVKTDELGNIPEFPLLIFLQLFLVFTFVGVLINKRLSV</sequence>
<dbReference type="AlphaFoldDB" id="A0A0M0C1N8"/>
<evidence type="ECO:0000256" key="1">
    <source>
        <dbReference type="SAM" id="Phobius"/>
    </source>
</evidence>
<evidence type="ECO:0000313" key="2">
    <source>
        <dbReference type="EMBL" id="KON34605.1"/>
    </source>
</evidence>
<protein>
    <submittedName>
        <fullName evidence="2">Uncharacterized protein</fullName>
    </submittedName>
</protein>
<dbReference type="Proteomes" id="UP000037237">
    <property type="component" value="Unassembled WGS sequence"/>
</dbReference>
<organism evidence="2 3">
    <name type="scientific">miscellaneous Crenarchaeota group-1 archaeon SG8-32-1</name>
    <dbReference type="NCBI Taxonomy" id="1685124"/>
    <lineage>
        <taxon>Archaea</taxon>
        <taxon>Candidatus Bathyarchaeota</taxon>
        <taxon>MCG-1</taxon>
    </lineage>
</organism>
<evidence type="ECO:0000313" key="3">
    <source>
        <dbReference type="Proteomes" id="UP000037237"/>
    </source>
</evidence>
<gene>
    <name evidence="2" type="ORF">AC477_00265</name>
</gene>
<name>A0A0M0C1N8_9ARCH</name>
<keyword evidence="1" id="KW-0472">Membrane</keyword>
<comment type="caution">
    <text evidence="2">The sequence shown here is derived from an EMBL/GenBank/DDBJ whole genome shotgun (WGS) entry which is preliminary data.</text>
</comment>
<reference evidence="2 3" key="1">
    <citation type="submission" date="2015-06" db="EMBL/GenBank/DDBJ databases">
        <title>New insights into the roles of widespread benthic archaea in carbon and nitrogen cycling.</title>
        <authorList>
            <person name="Lazar C.S."/>
            <person name="Baker B.J."/>
            <person name="Seitz K.W."/>
            <person name="Hyde A.S."/>
            <person name="Dick G.J."/>
            <person name="Hinrichs K.-U."/>
            <person name="Teske A.P."/>
        </authorList>
    </citation>
    <scope>NUCLEOTIDE SEQUENCE [LARGE SCALE GENOMIC DNA]</scope>
    <source>
        <strain evidence="2">SG8-32-1</strain>
    </source>
</reference>
<accession>A0A0M0C1N8</accession>
<keyword evidence="1" id="KW-0812">Transmembrane</keyword>
<dbReference type="EMBL" id="LFWU01000004">
    <property type="protein sequence ID" value="KON34605.1"/>
    <property type="molecule type" value="Genomic_DNA"/>
</dbReference>
<feature type="transmembrane region" description="Helical" evidence="1">
    <location>
        <begin position="86"/>
        <end position="105"/>
    </location>
</feature>